<protein>
    <recommendedName>
        <fullName evidence="4">N-acetyltransferase domain-containing protein</fullName>
    </recommendedName>
</protein>
<keyword evidence="2" id="KW-0012">Acyltransferase</keyword>
<name>A0A0J6D5F6_9BACL</name>
<dbReference type="InterPro" id="IPR016181">
    <property type="entry name" value="Acyl_CoA_acyltransferase"/>
</dbReference>
<evidence type="ECO:0000313" key="6">
    <source>
        <dbReference type="Proteomes" id="UP000035996"/>
    </source>
</evidence>
<dbReference type="AlphaFoldDB" id="A0A0J6D5F6"/>
<proteinExistence type="inferred from homology"/>
<dbReference type="STRING" id="157733.AB986_10155"/>
<evidence type="ECO:0000259" key="4">
    <source>
        <dbReference type="PROSITE" id="PS51186"/>
    </source>
</evidence>
<dbReference type="RefSeq" id="WP_048310700.1">
    <property type="nucleotide sequence ID" value="NZ_CP119526.1"/>
</dbReference>
<dbReference type="Pfam" id="PF13302">
    <property type="entry name" value="Acetyltransf_3"/>
    <property type="match status" value="1"/>
</dbReference>
<comment type="caution">
    <text evidence="5">The sequence shown here is derived from an EMBL/GenBank/DDBJ whole genome shotgun (WGS) entry which is preliminary data.</text>
</comment>
<evidence type="ECO:0000256" key="2">
    <source>
        <dbReference type="ARBA" id="ARBA00023315"/>
    </source>
</evidence>
<evidence type="ECO:0000256" key="3">
    <source>
        <dbReference type="ARBA" id="ARBA00038502"/>
    </source>
</evidence>
<dbReference type="PANTHER" id="PTHR43792:SF8">
    <property type="entry name" value="[RIBOSOMAL PROTEIN US5]-ALANINE N-ACETYLTRANSFERASE"/>
    <property type="match status" value="1"/>
</dbReference>
<feature type="domain" description="N-acetyltransferase" evidence="4">
    <location>
        <begin position="4"/>
        <end position="164"/>
    </location>
</feature>
<sequence length="173" mass="20088">MDKIQLREVKEEDWKAIHSYASIEDVCKYQPWGPNTEEESKAYVRDIMDDALVEPRIRYAYSIVENETVIGVCELSIRDRTNERGEIAYILHPDRWGLGFATEAARALLKFSFQELGLHKVSATCNPENSGSKKVLNKLGMKQEGVLRDDLKMRVGWRDSLLFSILEREWKKH</sequence>
<dbReference type="EMBL" id="LELK01000001">
    <property type="protein sequence ID" value="KMM39529.1"/>
    <property type="molecule type" value="Genomic_DNA"/>
</dbReference>
<reference evidence="5" key="1">
    <citation type="submission" date="2015-06" db="EMBL/GenBank/DDBJ databases">
        <authorList>
            <person name="Liu B."/>
            <person name="Wang J."/>
            <person name="Zhu Y."/>
            <person name="Liu G."/>
            <person name="Chen Q."/>
            <person name="Zheng C."/>
            <person name="Che J."/>
            <person name="Ge C."/>
            <person name="Shi H."/>
            <person name="Pan Z."/>
            <person name="Liu X."/>
        </authorList>
    </citation>
    <scope>NUCLEOTIDE SEQUENCE [LARGE SCALE GENOMIC DNA]</scope>
    <source>
        <strain evidence="5">DSM 16346</strain>
    </source>
</reference>
<organism evidence="5 6">
    <name type="scientific">Guptibacillus hwajinpoensis</name>
    <dbReference type="NCBI Taxonomy" id="208199"/>
    <lineage>
        <taxon>Bacteria</taxon>
        <taxon>Bacillati</taxon>
        <taxon>Bacillota</taxon>
        <taxon>Bacilli</taxon>
        <taxon>Bacillales</taxon>
        <taxon>Guptibacillaceae</taxon>
        <taxon>Guptibacillus</taxon>
    </lineage>
</organism>
<evidence type="ECO:0000256" key="1">
    <source>
        <dbReference type="ARBA" id="ARBA00022679"/>
    </source>
</evidence>
<dbReference type="SUPFAM" id="SSF55729">
    <property type="entry name" value="Acyl-CoA N-acyltransferases (Nat)"/>
    <property type="match status" value="1"/>
</dbReference>
<dbReference type="PROSITE" id="PS51186">
    <property type="entry name" value="GNAT"/>
    <property type="match status" value="1"/>
</dbReference>
<dbReference type="GO" id="GO:0016747">
    <property type="term" value="F:acyltransferase activity, transferring groups other than amino-acyl groups"/>
    <property type="evidence" value="ECO:0007669"/>
    <property type="project" value="InterPro"/>
</dbReference>
<comment type="similarity">
    <text evidence="3">Belongs to the acetyltransferase family. RimJ subfamily.</text>
</comment>
<dbReference type="PANTHER" id="PTHR43792">
    <property type="entry name" value="GNAT FAMILY, PUTATIVE (AFU_ORTHOLOGUE AFUA_3G00765)-RELATED-RELATED"/>
    <property type="match status" value="1"/>
</dbReference>
<dbReference type="InterPro" id="IPR051531">
    <property type="entry name" value="N-acetyltransferase"/>
</dbReference>
<dbReference type="OrthoDB" id="9785602at2"/>
<accession>A0A0J6D5F6</accession>
<keyword evidence="6" id="KW-1185">Reference proteome</keyword>
<dbReference type="InterPro" id="IPR000182">
    <property type="entry name" value="GNAT_dom"/>
</dbReference>
<dbReference type="Proteomes" id="UP000035996">
    <property type="component" value="Unassembled WGS sequence"/>
</dbReference>
<keyword evidence="1" id="KW-0808">Transferase</keyword>
<dbReference type="CDD" id="cd04301">
    <property type="entry name" value="NAT_SF"/>
    <property type="match status" value="1"/>
</dbReference>
<dbReference type="Gene3D" id="3.40.630.30">
    <property type="match status" value="1"/>
</dbReference>
<evidence type="ECO:0000313" key="5">
    <source>
        <dbReference type="EMBL" id="KMM39529.1"/>
    </source>
</evidence>
<gene>
    <name evidence="5" type="ORF">AB986_10155</name>
</gene>